<dbReference type="SUPFAM" id="SSF53474">
    <property type="entry name" value="alpha/beta-Hydrolases"/>
    <property type="match status" value="1"/>
</dbReference>
<feature type="non-terminal residue" evidence="5">
    <location>
        <position position="308"/>
    </location>
</feature>
<dbReference type="GO" id="GO:0008236">
    <property type="term" value="F:serine-type peptidase activity"/>
    <property type="evidence" value="ECO:0007669"/>
    <property type="project" value="InterPro"/>
</dbReference>
<reference evidence="5 6" key="1">
    <citation type="journal article" date="2018" name="Mol. Biol. Evol.">
        <title>Broad Genomic Sampling Reveals a Smut Pathogenic Ancestry of the Fungal Clade Ustilaginomycotina.</title>
        <authorList>
            <person name="Kijpornyongpan T."/>
            <person name="Mondo S.J."/>
            <person name="Barry K."/>
            <person name="Sandor L."/>
            <person name="Lee J."/>
            <person name="Lipzen A."/>
            <person name="Pangilinan J."/>
            <person name="LaButti K."/>
            <person name="Hainaut M."/>
            <person name="Henrissat B."/>
            <person name="Grigoriev I.V."/>
            <person name="Spatafora J.W."/>
            <person name="Aime M.C."/>
        </authorList>
    </citation>
    <scope>NUCLEOTIDE SEQUENCE [LARGE SCALE GENOMIC DNA]</scope>
    <source>
        <strain evidence="5 6">MCA 5214</strain>
    </source>
</reference>
<dbReference type="STRING" id="1569628.A0A316UPL1"/>
<dbReference type="Gene3D" id="3.40.50.1820">
    <property type="entry name" value="alpha/beta hydrolase"/>
    <property type="match status" value="1"/>
</dbReference>
<evidence type="ECO:0000313" key="5">
    <source>
        <dbReference type="EMBL" id="PWN27229.1"/>
    </source>
</evidence>
<dbReference type="InterPro" id="IPR029058">
    <property type="entry name" value="AB_hydrolase_fold"/>
</dbReference>
<accession>A0A316UPL1</accession>
<dbReference type="GO" id="GO:0006508">
    <property type="term" value="P:proteolysis"/>
    <property type="evidence" value="ECO:0007669"/>
    <property type="project" value="InterPro"/>
</dbReference>
<dbReference type="GeneID" id="37026017"/>
<feature type="non-terminal residue" evidence="5">
    <location>
        <position position="1"/>
    </location>
</feature>
<dbReference type="InterPro" id="IPR013094">
    <property type="entry name" value="AB_hydrolase_3"/>
</dbReference>
<name>A0A316UPL1_9BASI</name>
<dbReference type="PANTHER" id="PTHR48081:SF3">
    <property type="entry name" value="ALPHA_BETA HYDROLASE FOLD-3 DOMAIN-CONTAINING PROTEIN"/>
    <property type="match status" value="1"/>
</dbReference>
<proteinExistence type="predicted"/>
<dbReference type="RefSeq" id="XP_025361841.1">
    <property type="nucleotide sequence ID" value="XM_025504194.1"/>
</dbReference>
<organism evidence="5 6">
    <name type="scientific">Jaminaea rosea</name>
    <dbReference type="NCBI Taxonomy" id="1569628"/>
    <lineage>
        <taxon>Eukaryota</taxon>
        <taxon>Fungi</taxon>
        <taxon>Dikarya</taxon>
        <taxon>Basidiomycota</taxon>
        <taxon>Ustilaginomycotina</taxon>
        <taxon>Exobasidiomycetes</taxon>
        <taxon>Microstromatales</taxon>
        <taxon>Microstromatales incertae sedis</taxon>
        <taxon>Jaminaea</taxon>
    </lineage>
</organism>
<gene>
    <name evidence="5" type="ORF">BDZ90DRAFT_214512</name>
</gene>
<dbReference type="EMBL" id="KZ819669">
    <property type="protein sequence ID" value="PWN27229.1"/>
    <property type="molecule type" value="Genomic_DNA"/>
</dbReference>
<feature type="compositionally biased region" description="Low complexity" evidence="2">
    <location>
        <begin position="187"/>
        <end position="197"/>
    </location>
</feature>
<evidence type="ECO:0000259" key="4">
    <source>
        <dbReference type="Pfam" id="PF07859"/>
    </source>
</evidence>
<feature type="domain" description="Peptidase S9 prolyl oligopeptidase catalytic" evidence="3">
    <location>
        <begin position="241"/>
        <end position="307"/>
    </location>
</feature>
<protein>
    <submittedName>
        <fullName evidence="5">Alpha/beta-hydrolase</fullName>
    </submittedName>
</protein>
<evidence type="ECO:0000313" key="6">
    <source>
        <dbReference type="Proteomes" id="UP000245884"/>
    </source>
</evidence>
<feature type="region of interest" description="Disordered" evidence="2">
    <location>
        <begin position="180"/>
        <end position="199"/>
    </location>
</feature>
<sequence>THVFKKASDLDISLDVYVPKSASESSPCSTVLVWWHGGGLLQGTRKAAAPHLLRAVDEHNIVVVSADYRLAPQTRLPRILGDARDAVSWVQQEGSLSKLTGGRARPDNVFVSGSSAGGWLALLVANSIGFKECGVPDLPAKVKGCIAIYPITDISDSFWTTPQRPVSYMNGRILDGRKDLGDHILNSSSPPTTSSAPDSRRSQFYHYMIQEALEQKLLLDETNVKPRDVAVALAIKEGRVAAPVPTMLIHGDIDDKVPISQADDVAAALKAKSGCDVEYMRLQGKDHLYDVDPKEEMREMYDWIKKHV</sequence>
<dbReference type="OrthoDB" id="408631at2759"/>
<dbReference type="PANTHER" id="PTHR48081">
    <property type="entry name" value="AB HYDROLASE SUPERFAMILY PROTEIN C4A8.06C"/>
    <property type="match status" value="1"/>
</dbReference>
<evidence type="ECO:0000259" key="3">
    <source>
        <dbReference type="Pfam" id="PF00326"/>
    </source>
</evidence>
<keyword evidence="6" id="KW-1185">Reference proteome</keyword>
<dbReference type="InterPro" id="IPR050300">
    <property type="entry name" value="GDXG_lipolytic_enzyme"/>
</dbReference>
<dbReference type="AlphaFoldDB" id="A0A316UPL1"/>
<dbReference type="InterPro" id="IPR001375">
    <property type="entry name" value="Peptidase_S9_cat"/>
</dbReference>
<keyword evidence="1 5" id="KW-0378">Hydrolase</keyword>
<dbReference type="Pfam" id="PF07859">
    <property type="entry name" value="Abhydrolase_3"/>
    <property type="match status" value="1"/>
</dbReference>
<dbReference type="Pfam" id="PF00326">
    <property type="entry name" value="Peptidase_S9"/>
    <property type="match status" value="1"/>
</dbReference>
<dbReference type="Proteomes" id="UP000245884">
    <property type="component" value="Unassembled WGS sequence"/>
</dbReference>
<evidence type="ECO:0000256" key="1">
    <source>
        <dbReference type="ARBA" id="ARBA00022801"/>
    </source>
</evidence>
<evidence type="ECO:0000256" key="2">
    <source>
        <dbReference type="SAM" id="MobiDB-lite"/>
    </source>
</evidence>
<feature type="domain" description="Alpha/beta hydrolase fold-3" evidence="4">
    <location>
        <begin position="32"/>
        <end position="156"/>
    </location>
</feature>